<dbReference type="SUPFAM" id="SSF53756">
    <property type="entry name" value="UDP-Glycosyltransferase/glycogen phosphorylase"/>
    <property type="match status" value="1"/>
</dbReference>
<dbReference type="InterPro" id="IPR002201">
    <property type="entry name" value="Glyco_trans_9"/>
</dbReference>
<gene>
    <name evidence="3" type="ORF">HMPREF9555_01464</name>
</gene>
<keyword evidence="1" id="KW-0328">Glycosyltransferase</keyword>
<evidence type="ECO:0000313" key="4">
    <source>
        <dbReference type="Proteomes" id="UP000004633"/>
    </source>
</evidence>
<proteinExistence type="predicted"/>
<name>E7N389_9FIRM</name>
<dbReference type="PANTHER" id="PTHR30160:SF1">
    <property type="entry name" value="LIPOPOLYSACCHARIDE 1,2-N-ACETYLGLUCOSAMINETRANSFERASE-RELATED"/>
    <property type="match status" value="1"/>
</dbReference>
<dbReference type="GO" id="GO:0008713">
    <property type="term" value="F:ADP-heptose-lipopolysaccharide heptosyltransferase activity"/>
    <property type="evidence" value="ECO:0007669"/>
    <property type="project" value="TreeGrafter"/>
</dbReference>
<comment type="caution">
    <text evidence="3">The sequence shown here is derived from an EMBL/GenBank/DDBJ whole genome shotgun (WGS) entry which is preliminary data.</text>
</comment>
<dbReference type="Gene3D" id="3.40.50.2000">
    <property type="entry name" value="Glycogen Phosphorylase B"/>
    <property type="match status" value="2"/>
</dbReference>
<dbReference type="RefSeq" id="WP_009350123.1">
    <property type="nucleotide sequence ID" value="NZ_GL638138.1"/>
</dbReference>
<evidence type="ECO:0000313" key="3">
    <source>
        <dbReference type="EMBL" id="EFW29364.1"/>
    </source>
</evidence>
<dbReference type="STRING" id="749551.HMPREF9555_01464"/>
<keyword evidence="2 3" id="KW-0808">Transferase</keyword>
<organism evidence="3 4">
    <name type="scientific">Selenomonas artemidis F0399</name>
    <dbReference type="NCBI Taxonomy" id="749551"/>
    <lineage>
        <taxon>Bacteria</taxon>
        <taxon>Bacillati</taxon>
        <taxon>Bacillota</taxon>
        <taxon>Negativicutes</taxon>
        <taxon>Selenomonadales</taxon>
        <taxon>Selenomonadaceae</taxon>
        <taxon>Selenomonas</taxon>
    </lineage>
</organism>
<protein>
    <submittedName>
        <fullName evidence="3">Heptosyltransferase</fullName>
    </submittedName>
</protein>
<keyword evidence="4" id="KW-1185">Reference proteome</keyword>
<dbReference type="EMBL" id="AECV01000025">
    <property type="protein sequence ID" value="EFW29364.1"/>
    <property type="molecule type" value="Genomic_DNA"/>
</dbReference>
<dbReference type="Proteomes" id="UP000004633">
    <property type="component" value="Unassembled WGS sequence"/>
</dbReference>
<evidence type="ECO:0000256" key="1">
    <source>
        <dbReference type="ARBA" id="ARBA00022676"/>
    </source>
</evidence>
<dbReference type="GO" id="GO:0005829">
    <property type="term" value="C:cytosol"/>
    <property type="evidence" value="ECO:0007669"/>
    <property type="project" value="TreeGrafter"/>
</dbReference>
<dbReference type="InterPro" id="IPR051199">
    <property type="entry name" value="LPS_LOS_Heptosyltrfase"/>
</dbReference>
<dbReference type="Pfam" id="PF01075">
    <property type="entry name" value="Glyco_transf_9"/>
    <property type="match status" value="1"/>
</dbReference>
<dbReference type="GO" id="GO:0009244">
    <property type="term" value="P:lipopolysaccharide core region biosynthetic process"/>
    <property type="evidence" value="ECO:0007669"/>
    <property type="project" value="TreeGrafter"/>
</dbReference>
<sequence>MRYPLVRNRFLRVYLYLQDILCGLLAKLPFERNHKPPKMIPVNVKRILLRNPAVLGDVLYTLRIAAALKKYYPSIEIGLLVGSWAKGLVTLSPDISYIHYEDHWVMSRNGKSILRKFWHWLRQRPNLLRELRAVRYDLAVDLYYYFPSGATLFWQAGIPYRIGYDTNECVPFFTKAVKWHVESKHNVEYQAALLSAVNFSLPNIASETVDFSFVDSDTEVLQRYGLREEGYVILHMGAGDPLRTWGIDAWTVLAQSLGKDQRLCFTGRGVQEREHIDIVMAHLNRNGGHISLCDVLSLGEFCQIIRNARLMVGVDSFAGHVAALYKIPQVAIMHGAVNHYHWQPYGNQHCIVIRRPVACTPCYFAKQCLRSNACMDISVSDVQNAVQRLLEV</sequence>
<evidence type="ECO:0000256" key="2">
    <source>
        <dbReference type="ARBA" id="ARBA00022679"/>
    </source>
</evidence>
<dbReference type="HOGENOM" id="CLU_703767_0_0_9"/>
<reference evidence="3 4" key="1">
    <citation type="submission" date="2010-08" db="EMBL/GenBank/DDBJ databases">
        <authorList>
            <person name="Weinstock G."/>
            <person name="Sodergren E."/>
            <person name="Clifton S."/>
            <person name="Fulton L."/>
            <person name="Fulton B."/>
            <person name="Courtney L."/>
            <person name="Fronick C."/>
            <person name="Harrison M."/>
            <person name="Strong C."/>
            <person name="Farmer C."/>
            <person name="Delahaunty K."/>
            <person name="Markovic C."/>
            <person name="Hall O."/>
            <person name="Minx P."/>
            <person name="Tomlinson C."/>
            <person name="Mitreva M."/>
            <person name="Hou S."/>
            <person name="Chen J."/>
            <person name="Wollam A."/>
            <person name="Pepin K.H."/>
            <person name="Johnson M."/>
            <person name="Bhonagiri V."/>
            <person name="Zhang X."/>
            <person name="Suruliraj S."/>
            <person name="Warren W."/>
            <person name="Chinwalla A."/>
            <person name="Mardis E.R."/>
            <person name="Wilson R.K."/>
        </authorList>
    </citation>
    <scope>NUCLEOTIDE SEQUENCE [LARGE SCALE GENOMIC DNA]</scope>
    <source>
        <strain evidence="3 4">F0399</strain>
    </source>
</reference>
<accession>E7N389</accession>
<dbReference type="PANTHER" id="PTHR30160">
    <property type="entry name" value="TETRAACYLDISACCHARIDE 4'-KINASE-RELATED"/>
    <property type="match status" value="1"/>
</dbReference>
<dbReference type="CDD" id="cd03789">
    <property type="entry name" value="GT9_LPS_heptosyltransferase"/>
    <property type="match status" value="1"/>
</dbReference>
<dbReference type="AlphaFoldDB" id="E7N389"/>